<dbReference type="RefSeq" id="XP_001834065.2">
    <property type="nucleotide sequence ID" value="XM_001834013.2"/>
</dbReference>
<feature type="region of interest" description="Disordered" evidence="12">
    <location>
        <begin position="548"/>
        <end position="567"/>
    </location>
</feature>
<keyword evidence="3" id="KW-0812">Transmembrane</keyword>
<accession>A8NIT0</accession>
<keyword evidence="10" id="KW-0472">Membrane</keyword>
<dbReference type="Gene3D" id="3.40.50.300">
    <property type="entry name" value="P-loop containing nucleotide triphosphate hydrolases"/>
    <property type="match status" value="1"/>
</dbReference>
<dbReference type="KEGG" id="cci:CC1G_11035"/>
<dbReference type="InParanoid" id="A8NIT0"/>
<evidence type="ECO:0000256" key="12">
    <source>
        <dbReference type="SAM" id="MobiDB-lite"/>
    </source>
</evidence>
<dbReference type="Pfam" id="PF08740">
    <property type="entry name" value="BCS1_N"/>
    <property type="match status" value="1"/>
</dbReference>
<evidence type="ECO:0000256" key="10">
    <source>
        <dbReference type="ARBA" id="ARBA00023136"/>
    </source>
</evidence>
<keyword evidence="5" id="KW-0999">Mitochondrion inner membrane</keyword>
<feature type="domain" description="AAA+ ATPase" evidence="13">
    <location>
        <begin position="282"/>
        <end position="422"/>
    </location>
</feature>
<name>A8NIT0_COPC7</name>
<dbReference type="GO" id="GO:0005524">
    <property type="term" value="F:ATP binding"/>
    <property type="evidence" value="ECO:0007669"/>
    <property type="project" value="UniProtKB-KW"/>
</dbReference>
<dbReference type="InterPro" id="IPR014851">
    <property type="entry name" value="BCS1_N"/>
</dbReference>
<dbReference type="GO" id="GO:0016887">
    <property type="term" value="F:ATP hydrolysis activity"/>
    <property type="evidence" value="ECO:0007669"/>
    <property type="project" value="InterPro"/>
</dbReference>
<dbReference type="AlphaFoldDB" id="A8NIT0"/>
<reference evidence="15 16" key="1">
    <citation type="journal article" date="2010" name="Proc. Natl. Acad. Sci. U.S.A.">
        <title>Insights into evolution of multicellular fungi from the assembled chromosomes of the mushroom Coprinopsis cinerea (Coprinus cinereus).</title>
        <authorList>
            <person name="Stajich J.E."/>
            <person name="Wilke S.K."/>
            <person name="Ahren D."/>
            <person name="Au C.H."/>
            <person name="Birren B.W."/>
            <person name="Borodovsky M."/>
            <person name="Burns C."/>
            <person name="Canback B."/>
            <person name="Casselton L.A."/>
            <person name="Cheng C.K."/>
            <person name="Deng J."/>
            <person name="Dietrich F.S."/>
            <person name="Fargo D.C."/>
            <person name="Farman M.L."/>
            <person name="Gathman A.C."/>
            <person name="Goldberg J."/>
            <person name="Guigo R."/>
            <person name="Hoegger P.J."/>
            <person name="Hooker J.B."/>
            <person name="Huggins A."/>
            <person name="James T.Y."/>
            <person name="Kamada T."/>
            <person name="Kilaru S."/>
            <person name="Kodira C."/>
            <person name="Kues U."/>
            <person name="Kupfer D."/>
            <person name="Kwan H.S."/>
            <person name="Lomsadze A."/>
            <person name="Li W."/>
            <person name="Lilly W.W."/>
            <person name="Ma L.J."/>
            <person name="Mackey A.J."/>
            <person name="Manning G."/>
            <person name="Martin F."/>
            <person name="Muraguchi H."/>
            <person name="Natvig D.O."/>
            <person name="Palmerini H."/>
            <person name="Ramesh M.A."/>
            <person name="Rehmeyer C.J."/>
            <person name="Roe B.A."/>
            <person name="Shenoy N."/>
            <person name="Stanke M."/>
            <person name="Ter-Hovhannisyan V."/>
            <person name="Tunlid A."/>
            <person name="Velagapudi R."/>
            <person name="Vision T.J."/>
            <person name="Zeng Q."/>
            <person name="Zolan M.E."/>
            <person name="Pukkila P.J."/>
        </authorList>
    </citation>
    <scope>NUCLEOTIDE SEQUENCE [LARGE SCALE GENOMIC DNA]</scope>
    <source>
        <strain evidence="16">Okayama-7 / 130 / ATCC MYA-4618 / FGSC 9003</strain>
    </source>
</reference>
<evidence type="ECO:0000256" key="2">
    <source>
        <dbReference type="ARBA" id="ARBA00007448"/>
    </source>
</evidence>
<keyword evidence="6" id="KW-0378">Hydrolase</keyword>
<comment type="caution">
    <text evidence="15">The sequence shown here is derived from an EMBL/GenBank/DDBJ whole genome shotgun (WGS) entry which is preliminary data.</text>
</comment>
<dbReference type="InterPro" id="IPR027417">
    <property type="entry name" value="P-loop_NTPase"/>
</dbReference>
<evidence type="ECO:0000256" key="11">
    <source>
        <dbReference type="ARBA" id="ARBA00048778"/>
    </source>
</evidence>
<comment type="catalytic activity">
    <reaction evidence="11">
        <text>ATP + H2O = ADP + phosphate + H(+)</text>
        <dbReference type="Rhea" id="RHEA:13065"/>
        <dbReference type="ChEBI" id="CHEBI:15377"/>
        <dbReference type="ChEBI" id="CHEBI:15378"/>
        <dbReference type="ChEBI" id="CHEBI:30616"/>
        <dbReference type="ChEBI" id="CHEBI:43474"/>
        <dbReference type="ChEBI" id="CHEBI:456216"/>
    </reaction>
    <physiologicalReaction direction="left-to-right" evidence="11">
        <dbReference type="Rhea" id="RHEA:13066"/>
    </physiologicalReaction>
</comment>
<feature type="compositionally biased region" description="Basic and acidic residues" evidence="12">
    <location>
        <begin position="513"/>
        <end position="528"/>
    </location>
</feature>
<dbReference type="GeneID" id="6010570"/>
<gene>
    <name evidence="15" type="ORF">CC1G_11035</name>
</gene>
<dbReference type="InterPro" id="IPR003959">
    <property type="entry name" value="ATPase_AAA_core"/>
</dbReference>
<dbReference type="eggNOG" id="KOG0743">
    <property type="taxonomic scope" value="Eukaryota"/>
</dbReference>
<evidence type="ECO:0000256" key="3">
    <source>
        <dbReference type="ARBA" id="ARBA00022692"/>
    </source>
</evidence>
<keyword evidence="8" id="KW-1133">Transmembrane helix</keyword>
<dbReference type="HOGENOM" id="CLU_010189_3_2_1"/>
<evidence type="ECO:0000256" key="4">
    <source>
        <dbReference type="ARBA" id="ARBA00022741"/>
    </source>
</evidence>
<evidence type="ECO:0000259" key="14">
    <source>
        <dbReference type="SMART" id="SM01024"/>
    </source>
</evidence>
<sequence>MEARAAVPMFLPDGGPFMTGSWHPSNPSSWSSFLSSWVNRLWGASVLSSFLAGSPMLNTLAILILGTLIEAGRRLSSWFFQRFQLRLAISAQFQQGDPAYDWILQFLTKQKVWRLARDFRVASKSSKRQWGIGAVDRGGQEDEYVEYVPTYNQPQLFRWNGYWVEASRTHMYHPANAGFPPGAVTAGSSITLHVYTWNMKALSDLVKHARLQYLQVSKPHVIIHTSDKPSYGPGMYWTDVKKKARRPLNSIILEGNTLEKILADAREFISMERWYNNAGIPHRRGYLLYGPPGTGKSSTIYALAGELGMEIYSLSLASDFVDDNFLQKASSSVPKNSIFLIEDVDCAFPSREDEDEKDKPRRGRRDEYRSFVTLSGLLNTLDGVGSEEGKLFFATTNHLDRLDPALIRPGRIDMKVEYKLATKGQASALFARFYSFKDDILPDSMHSVDEKKEHLTDGEITRLANAFAKAIPEHEFSTAEIQGYLLGFKKDPEQAAACVGEWVVAEQKRREEELQAEKEKKEKVKASKDSGQGVNGINGIVNGFPGPSASFSGRPLSSAGVAVSAAG</sequence>
<dbReference type="SMART" id="SM01024">
    <property type="entry name" value="BCS1_N"/>
    <property type="match status" value="1"/>
</dbReference>
<dbReference type="InterPro" id="IPR057495">
    <property type="entry name" value="AAA_lid_BCS1"/>
</dbReference>
<evidence type="ECO:0000256" key="8">
    <source>
        <dbReference type="ARBA" id="ARBA00022989"/>
    </source>
</evidence>
<keyword evidence="16" id="KW-1185">Reference proteome</keyword>
<proteinExistence type="inferred from homology"/>
<evidence type="ECO:0000256" key="1">
    <source>
        <dbReference type="ARBA" id="ARBA00004434"/>
    </source>
</evidence>
<dbReference type="OrthoDB" id="10251412at2759"/>
<dbReference type="GO" id="GO:0005743">
    <property type="term" value="C:mitochondrial inner membrane"/>
    <property type="evidence" value="ECO:0007669"/>
    <property type="project" value="UniProtKB-SubCell"/>
</dbReference>
<dbReference type="PANTHER" id="PTHR23070">
    <property type="entry name" value="BCS1 AAA-TYPE ATPASE"/>
    <property type="match status" value="1"/>
</dbReference>
<organism evidence="15 16">
    <name type="scientific">Coprinopsis cinerea (strain Okayama-7 / 130 / ATCC MYA-4618 / FGSC 9003)</name>
    <name type="common">Inky cap fungus</name>
    <name type="synonym">Hormographiella aspergillata</name>
    <dbReference type="NCBI Taxonomy" id="240176"/>
    <lineage>
        <taxon>Eukaryota</taxon>
        <taxon>Fungi</taxon>
        <taxon>Dikarya</taxon>
        <taxon>Basidiomycota</taxon>
        <taxon>Agaricomycotina</taxon>
        <taxon>Agaricomycetes</taxon>
        <taxon>Agaricomycetidae</taxon>
        <taxon>Agaricales</taxon>
        <taxon>Agaricineae</taxon>
        <taxon>Psathyrellaceae</taxon>
        <taxon>Coprinopsis</taxon>
    </lineage>
</organism>
<dbReference type="VEuPathDB" id="FungiDB:CC1G_11035"/>
<protein>
    <submittedName>
        <fullName evidence="15">Mitochondrial chaperone BCS1</fullName>
    </submittedName>
</protein>
<comment type="similarity">
    <text evidence="2">Belongs to the AAA ATPase family. BCS1 subfamily.</text>
</comment>
<evidence type="ECO:0000259" key="13">
    <source>
        <dbReference type="SMART" id="SM00382"/>
    </source>
</evidence>
<evidence type="ECO:0000256" key="7">
    <source>
        <dbReference type="ARBA" id="ARBA00022840"/>
    </source>
</evidence>
<feature type="compositionally biased region" description="Low complexity" evidence="12">
    <location>
        <begin position="557"/>
        <end position="567"/>
    </location>
</feature>
<dbReference type="STRING" id="240176.A8NIT0"/>
<comment type="subcellular location">
    <subcellularLocation>
        <location evidence="1">Mitochondrion inner membrane</location>
        <topology evidence="1">Single-pass membrane protein</topology>
    </subcellularLocation>
</comment>
<dbReference type="Pfam" id="PF00004">
    <property type="entry name" value="AAA"/>
    <property type="match status" value="1"/>
</dbReference>
<evidence type="ECO:0000313" key="15">
    <source>
        <dbReference type="EMBL" id="EAU87757.2"/>
    </source>
</evidence>
<keyword evidence="4" id="KW-0547">Nucleotide-binding</keyword>
<dbReference type="CDD" id="cd19510">
    <property type="entry name" value="RecA-like_BCS1"/>
    <property type="match status" value="1"/>
</dbReference>
<evidence type="ECO:0000256" key="5">
    <source>
        <dbReference type="ARBA" id="ARBA00022792"/>
    </source>
</evidence>
<dbReference type="Pfam" id="PF25426">
    <property type="entry name" value="AAA_lid_BCS1"/>
    <property type="match status" value="1"/>
</dbReference>
<dbReference type="EMBL" id="AACS02000010">
    <property type="protein sequence ID" value="EAU87757.2"/>
    <property type="molecule type" value="Genomic_DNA"/>
</dbReference>
<dbReference type="Proteomes" id="UP000001861">
    <property type="component" value="Unassembled WGS sequence"/>
</dbReference>
<evidence type="ECO:0000256" key="9">
    <source>
        <dbReference type="ARBA" id="ARBA00023128"/>
    </source>
</evidence>
<evidence type="ECO:0000313" key="16">
    <source>
        <dbReference type="Proteomes" id="UP000001861"/>
    </source>
</evidence>
<dbReference type="InterPro" id="IPR003593">
    <property type="entry name" value="AAA+_ATPase"/>
</dbReference>
<dbReference type="OMA" id="TVSCFGW"/>
<dbReference type="InterPro" id="IPR050747">
    <property type="entry name" value="Mitochondrial_chaperone_BCS1"/>
</dbReference>
<keyword evidence="9" id="KW-0496">Mitochondrion</keyword>
<dbReference type="SMART" id="SM00382">
    <property type="entry name" value="AAA"/>
    <property type="match status" value="1"/>
</dbReference>
<evidence type="ECO:0000256" key="6">
    <source>
        <dbReference type="ARBA" id="ARBA00022801"/>
    </source>
</evidence>
<feature type="domain" description="BCS1 N-terminal" evidence="14">
    <location>
        <begin position="63"/>
        <end position="251"/>
    </location>
</feature>
<feature type="region of interest" description="Disordered" evidence="12">
    <location>
        <begin position="513"/>
        <end position="539"/>
    </location>
</feature>
<dbReference type="SUPFAM" id="SSF52540">
    <property type="entry name" value="P-loop containing nucleoside triphosphate hydrolases"/>
    <property type="match status" value="1"/>
</dbReference>
<keyword evidence="7" id="KW-0067">ATP-binding</keyword>